<sequence length="39" mass="4717">MKLSSKPEVYRQEISYYKLEIENCHQLNVSQEPSLVRNY</sequence>
<organism evidence="1 2">
    <name type="scientific">Dentiscutata heterogama</name>
    <dbReference type="NCBI Taxonomy" id="1316150"/>
    <lineage>
        <taxon>Eukaryota</taxon>
        <taxon>Fungi</taxon>
        <taxon>Fungi incertae sedis</taxon>
        <taxon>Mucoromycota</taxon>
        <taxon>Glomeromycotina</taxon>
        <taxon>Glomeromycetes</taxon>
        <taxon>Diversisporales</taxon>
        <taxon>Gigasporaceae</taxon>
        <taxon>Dentiscutata</taxon>
    </lineage>
</organism>
<comment type="caution">
    <text evidence="1">The sequence shown here is derived from an EMBL/GenBank/DDBJ whole genome shotgun (WGS) entry which is preliminary data.</text>
</comment>
<evidence type="ECO:0000313" key="2">
    <source>
        <dbReference type="Proteomes" id="UP000789702"/>
    </source>
</evidence>
<protein>
    <submittedName>
        <fullName evidence="1">14813_t:CDS:1</fullName>
    </submittedName>
</protein>
<evidence type="ECO:0000313" key="1">
    <source>
        <dbReference type="EMBL" id="CAG8441689.1"/>
    </source>
</evidence>
<reference evidence="1" key="1">
    <citation type="submission" date="2021-06" db="EMBL/GenBank/DDBJ databases">
        <authorList>
            <person name="Kallberg Y."/>
            <person name="Tangrot J."/>
            <person name="Rosling A."/>
        </authorList>
    </citation>
    <scope>NUCLEOTIDE SEQUENCE</scope>
    <source>
        <strain evidence="1">IL203A</strain>
    </source>
</reference>
<gene>
    <name evidence="1" type="ORF">DHETER_LOCUS304</name>
</gene>
<dbReference type="Proteomes" id="UP000789702">
    <property type="component" value="Unassembled WGS sequence"/>
</dbReference>
<proteinExistence type="predicted"/>
<keyword evidence="2" id="KW-1185">Reference proteome</keyword>
<name>A0ACA9JY43_9GLOM</name>
<accession>A0ACA9JY43</accession>
<dbReference type="EMBL" id="CAJVPU010000133">
    <property type="protein sequence ID" value="CAG8441689.1"/>
    <property type="molecule type" value="Genomic_DNA"/>
</dbReference>